<organism evidence="5">
    <name type="scientific">Lotharella oceanica</name>
    <dbReference type="NCBI Taxonomy" id="641309"/>
    <lineage>
        <taxon>Eukaryota</taxon>
        <taxon>Sar</taxon>
        <taxon>Rhizaria</taxon>
        <taxon>Cercozoa</taxon>
        <taxon>Chlorarachniophyceae</taxon>
        <taxon>Lotharella</taxon>
    </lineage>
</organism>
<keyword evidence="3" id="KW-0460">Magnesium</keyword>
<dbReference type="AlphaFoldDB" id="A0A7S2TSI8"/>
<dbReference type="InterPro" id="IPR050180">
    <property type="entry name" value="RNR_Ribonuclease"/>
</dbReference>
<dbReference type="GO" id="GO:0006402">
    <property type="term" value="P:mRNA catabolic process"/>
    <property type="evidence" value="ECO:0007669"/>
    <property type="project" value="TreeGrafter"/>
</dbReference>
<evidence type="ECO:0000313" key="5">
    <source>
        <dbReference type="EMBL" id="CAD9765389.1"/>
    </source>
</evidence>
<dbReference type="GO" id="GO:0000175">
    <property type="term" value="F:3'-5'-RNA exonuclease activity"/>
    <property type="evidence" value="ECO:0007669"/>
    <property type="project" value="TreeGrafter"/>
</dbReference>
<proteinExistence type="predicted"/>
<dbReference type="GO" id="GO:0003723">
    <property type="term" value="F:RNA binding"/>
    <property type="evidence" value="ECO:0007669"/>
    <property type="project" value="InterPro"/>
</dbReference>
<dbReference type="InterPro" id="IPR012340">
    <property type="entry name" value="NA-bd_OB-fold"/>
</dbReference>
<dbReference type="InterPro" id="IPR001900">
    <property type="entry name" value="RNase_II/R"/>
</dbReference>
<sequence length="352" mass="39134">MSEAEYVCAGDYVTSKTAEGGYSGLYHYGLALTFYTHFTSPIRRYADIVVHRQLLDSVEKDNEIAKTPAIRDSHMISMGSVRSTCSMCNLRTRYAKNASKDSQNLFLFLYLKQYGPTIESAMVYSIKSNGVLLFIPSLQTKAACLLIDKNQKTRGLVLSGDRGNDAEEGWMDSVEVNASSVAGKETLNIDRNGKTLLRVGLLDFLRVKVSVSIDDARYRIPKPAVEILIGDVPSAAPKQRIRSTSEQASPTDVVARTLATTEDSKERSFAAFKKRDGKQNRGENLPSVAGSSDMYDLLLDIKSGVNDLKDIVTTRKKIGRGFRDENIREQMASRIQWAPRERIHIPNLVHGV</sequence>
<feature type="domain" description="RNB" evidence="4">
    <location>
        <begin position="19"/>
        <end position="56"/>
    </location>
</feature>
<dbReference type="PANTHER" id="PTHR23355:SF30">
    <property type="entry name" value="DIS3-LIKE EXONUCLEASE 1"/>
    <property type="match status" value="1"/>
</dbReference>
<dbReference type="PROSITE" id="PS01175">
    <property type="entry name" value="RIBONUCLEASE_II"/>
    <property type="match status" value="1"/>
</dbReference>
<gene>
    <name evidence="5" type="ORF">LSP00402_LOCUS10640</name>
</gene>
<dbReference type="InterPro" id="IPR022966">
    <property type="entry name" value="RNase_II/R_CS"/>
</dbReference>
<evidence type="ECO:0000259" key="4">
    <source>
        <dbReference type="Pfam" id="PF00773"/>
    </source>
</evidence>
<dbReference type="PANTHER" id="PTHR23355">
    <property type="entry name" value="RIBONUCLEASE"/>
    <property type="match status" value="1"/>
</dbReference>
<dbReference type="SUPFAM" id="SSF50249">
    <property type="entry name" value="Nucleic acid-binding proteins"/>
    <property type="match status" value="1"/>
</dbReference>
<name>A0A7S2TSI8_9EUKA</name>
<protein>
    <recommendedName>
        <fullName evidence="2">DIS3-like exonuclease 1</fullName>
    </recommendedName>
</protein>
<reference evidence="5" key="1">
    <citation type="submission" date="2021-01" db="EMBL/GenBank/DDBJ databases">
        <authorList>
            <person name="Corre E."/>
            <person name="Pelletier E."/>
            <person name="Niang G."/>
            <person name="Scheremetjew M."/>
            <person name="Finn R."/>
            <person name="Kale V."/>
            <person name="Holt S."/>
            <person name="Cochrane G."/>
            <person name="Meng A."/>
            <person name="Brown T."/>
            <person name="Cohen L."/>
        </authorList>
    </citation>
    <scope>NUCLEOTIDE SEQUENCE</scope>
    <source>
        <strain evidence="5">CCMP622</strain>
    </source>
</reference>
<dbReference type="Pfam" id="PF00773">
    <property type="entry name" value="RNB"/>
    <property type="match status" value="1"/>
</dbReference>
<dbReference type="EMBL" id="HBHP01017173">
    <property type="protein sequence ID" value="CAD9765389.1"/>
    <property type="molecule type" value="Transcribed_RNA"/>
</dbReference>
<evidence type="ECO:0000256" key="3">
    <source>
        <dbReference type="ARBA" id="ARBA00022842"/>
    </source>
</evidence>
<comment type="cofactor">
    <cofactor evidence="1">
        <name>Mg(2+)</name>
        <dbReference type="ChEBI" id="CHEBI:18420"/>
    </cofactor>
</comment>
<evidence type="ECO:0000256" key="1">
    <source>
        <dbReference type="ARBA" id="ARBA00001946"/>
    </source>
</evidence>
<accession>A0A7S2TSI8</accession>
<evidence type="ECO:0000256" key="2">
    <source>
        <dbReference type="ARBA" id="ARBA00016366"/>
    </source>
</evidence>